<dbReference type="Proteomes" id="UP000025227">
    <property type="component" value="Unplaced"/>
</dbReference>
<feature type="compositionally biased region" description="Polar residues" evidence="1">
    <location>
        <begin position="103"/>
        <end position="114"/>
    </location>
</feature>
<name>A0A7I4Z3H2_HAECO</name>
<organism evidence="2 3">
    <name type="scientific">Haemonchus contortus</name>
    <name type="common">Barber pole worm</name>
    <dbReference type="NCBI Taxonomy" id="6289"/>
    <lineage>
        <taxon>Eukaryota</taxon>
        <taxon>Metazoa</taxon>
        <taxon>Ecdysozoa</taxon>
        <taxon>Nematoda</taxon>
        <taxon>Chromadorea</taxon>
        <taxon>Rhabditida</taxon>
        <taxon>Rhabditina</taxon>
        <taxon>Rhabditomorpha</taxon>
        <taxon>Strongyloidea</taxon>
        <taxon>Trichostrongylidae</taxon>
        <taxon>Haemonchus</taxon>
    </lineage>
</organism>
<dbReference type="WBParaSite" id="HCON_00180820-00001">
    <property type="protein sequence ID" value="HCON_00180820-00001"/>
    <property type="gene ID" value="HCON_00180820"/>
</dbReference>
<dbReference type="AlphaFoldDB" id="A0A7I4Z3H2"/>
<keyword evidence="2" id="KW-1185">Reference proteome</keyword>
<feature type="region of interest" description="Disordered" evidence="1">
    <location>
        <begin position="1"/>
        <end position="33"/>
    </location>
</feature>
<sequence>MHERLHRKQASEIDDASQEDQVRRHRTDRDEKATPVARHFWKFKRTSPWTMRQQRRRQCRQEHRARRIRVGTDLYGSGEKSILSSKSASVSSTSRLVSEDGLKSSSSGPTQRNGMSRVIMPTHSIYINSQFQKPCHARWTWESPGGQFHNGIDHIFVSRKFCLFDSLLFQSSAQDPTIVYPALGSAFQCVEREQRSPVKKLRRKTLKERRAAILAEAAEAGKSIRGARRSIINYKIRMTTLRNPDETITASRRTMKKVIYVYSDLFDSHVYLPT</sequence>
<protein>
    <submittedName>
        <fullName evidence="3">Uncharacterized protein</fullName>
    </submittedName>
</protein>
<evidence type="ECO:0000256" key="1">
    <source>
        <dbReference type="SAM" id="MobiDB-lite"/>
    </source>
</evidence>
<accession>A0A7I4Z3H2</accession>
<proteinExistence type="predicted"/>
<evidence type="ECO:0000313" key="3">
    <source>
        <dbReference type="WBParaSite" id="HCON_00180820-00001"/>
    </source>
</evidence>
<feature type="region of interest" description="Disordered" evidence="1">
    <location>
        <begin position="94"/>
        <end position="115"/>
    </location>
</feature>
<reference evidence="3" key="1">
    <citation type="submission" date="2020-12" db="UniProtKB">
        <authorList>
            <consortium name="WormBaseParasite"/>
        </authorList>
    </citation>
    <scope>IDENTIFICATION</scope>
    <source>
        <strain evidence="3">MHco3</strain>
    </source>
</reference>
<evidence type="ECO:0000313" key="2">
    <source>
        <dbReference type="Proteomes" id="UP000025227"/>
    </source>
</evidence>